<proteinExistence type="predicted"/>
<feature type="domain" description="Bacteriophage phiJL001 Gp84 C-terminal" evidence="1">
    <location>
        <begin position="204"/>
        <end position="274"/>
    </location>
</feature>
<name>A0A9X1N4D8_9GAMM</name>
<dbReference type="EMBL" id="JAINWF010000006">
    <property type="protein sequence ID" value="MCD1608637.1"/>
    <property type="molecule type" value="Genomic_DNA"/>
</dbReference>
<reference evidence="2" key="1">
    <citation type="submission" date="2021-08" db="EMBL/GenBank/DDBJ databases">
        <title>Isolation and characterization of neutrophilic mixotrophic iron-oxidizing bacteria from deep-sea hydrothermal vents.</title>
        <authorList>
            <person name="He Y."/>
        </authorList>
    </citation>
    <scope>NUCLEOTIDE SEQUENCE</scope>
    <source>
        <strain evidence="2">IOP_13</strain>
    </source>
</reference>
<evidence type="ECO:0000259" key="1">
    <source>
        <dbReference type="Pfam" id="PF09356"/>
    </source>
</evidence>
<sequence length="278" mass="31004">MLTVSKIEESLSLSKPVELYLFEHGQNRYAYTTGSKNYLHTDGLIYKPLPISRSKITQTGDDNRSSLKVSLPGDSPVPLLFLTHLPQDHVTLKVFRVNHYLKEQFNTSEYIRPEDTPTFVSIFSGEVIQSTWDNTTAELTCAPYSALQRRQMLRTGYQAQCNHSVYDELCGLKIGDHQETVTVTAIKDLGKTLLIDSKAHPDDYYRAGLATLDGSNYRSVLGIVGLEVHLMSPFDGIKIGDQIDLAKGCDGSSAACHSFNNFNNFLGFLDIPTENPFT</sequence>
<evidence type="ECO:0000313" key="2">
    <source>
        <dbReference type="EMBL" id="MCD1608637.1"/>
    </source>
</evidence>
<keyword evidence="3" id="KW-1185">Reference proteome</keyword>
<accession>A0A9X1N4D8</accession>
<dbReference type="InterPro" id="IPR018964">
    <property type="entry name" value="Phage_phiJL001_Gp84_C"/>
</dbReference>
<dbReference type="Pfam" id="PF09356">
    <property type="entry name" value="Phage_BR0599"/>
    <property type="match status" value="1"/>
</dbReference>
<dbReference type="AlphaFoldDB" id="A0A9X1N4D8"/>
<dbReference type="Proteomes" id="UP001138989">
    <property type="component" value="Unassembled WGS sequence"/>
</dbReference>
<gene>
    <name evidence="2" type="ORF">K7H17_12240</name>
</gene>
<dbReference type="RefSeq" id="WP_230697715.1">
    <property type="nucleotide sequence ID" value="NZ_JAINWF010000006.1"/>
</dbReference>
<organism evidence="2 3">
    <name type="scientific">Stutzerimonas kunmingensis</name>
    <dbReference type="NCBI Taxonomy" id="1211807"/>
    <lineage>
        <taxon>Bacteria</taxon>
        <taxon>Pseudomonadati</taxon>
        <taxon>Pseudomonadota</taxon>
        <taxon>Gammaproteobacteria</taxon>
        <taxon>Pseudomonadales</taxon>
        <taxon>Pseudomonadaceae</taxon>
        <taxon>Stutzerimonas</taxon>
    </lineage>
</organism>
<comment type="caution">
    <text evidence="2">The sequence shown here is derived from an EMBL/GenBank/DDBJ whole genome shotgun (WGS) entry which is preliminary data.</text>
</comment>
<evidence type="ECO:0000313" key="3">
    <source>
        <dbReference type="Proteomes" id="UP001138989"/>
    </source>
</evidence>
<protein>
    <submittedName>
        <fullName evidence="2">DUF2163 domain-containing protein</fullName>
    </submittedName>
</protein>